<dbReference type="Proteomes" id="UP001500454">
    <property type="component" value="Unassembled WGS sequence"/>
</dbReference>
<sequence>MHTLRSRLALVLLACFMRVLVPEAWILALHTHQHTEREAAHEGRGAKALLTQKHQHCGVDHLYDVPFQASSELVFLPVQVRYAPLSSQAQESVWATTAPTAAHLRGPPAQA</sequence>
<evidence type="ECO:0008006" key="3">
    <source>
        <dbReference type="Google" id="ProtNLM"/>
    </source>
</evidence>
<gene>
    <name evidence="1" type="ORF">GCM10023186_15150</name>
</gene>
<comment type="caution">
    <text evidence="1">The sequence shown here is derived from an EMBL/GenBank/DDBJ whole genome shotgun (WGS) entry which is preliminary data.</text>
</comment>
<dbReference type="EMBL" id="BAABHA010000002">
    <property type="protein sequence ID" value="GAA4378528.1"/>
    <property type="molecule type" value="Genomic_DNA"/>
</dbReference>
<keyword evidence="2" id="KW-1185">Reference proteome</keyword>
<organism evidence="1 2">
    <name type="scientific">Hymenobacter koreensis</name>
    <dbReference type="NCBI Taxonomy" id="1084523"/>
    <lineage>
        <taxon>Bacteria</taxon>
        <taxon>Pseudomonadati</taxon>
        <taxon>Bacteroidota</taxon>
        <taxon>Cytophagia</taxon>
        <taxon>Cytophagales</taxon>
        <taxon>Hymenobacteraceae</taxon>
        <taxon>Hymenobacter</taxon>
    </lineage>
</organism>
<evidence type="ECO:0000313" key="2">
    <source>
        <dbReference type="Proteomes" id="UP001500454"/>
    </source>
</evidence>
<accession>A0ABP8IXN2</accession>
<name>A0ABP8IXN2_9BACT</name>
<evidence type="ECO:0000313" key="1">
    <source>
        <dbReference type="EMBL" id="GAA4378528.1"/>
    </source>
</evidence>
<reference evidence="2" key="1">
    <citation type="journal article" date="2019" name="Int. J. Syst. Evol. Microbiol.">
        <title>The Global Catalogue of Microorganisms (GCM) 10K type strain sequencing project: providing services to taxonomists for standard genome sequencing and annotation.</title>
        <authorList>
            <consortium name="The Broad Institute Genomics Platform"/>
            <consortium name="The Broad Institute Genome Sequencing Center for Infectious Disease"/>
            <person name="Wu L."/>
            <person name="Ma J."/>
        </authorList>
    </citation>
    <scope>NUCLEOTIDE SEQUENCE [LARGE SCALE GENOMIC DNA]</scope>
    <source>
        <strain evidence="2">JCM 17924</strain>
    </source>
</reference>
<proteinExistence type="predicted"/>
<protein>
    <recommendedName>
        <fullName evidence="3">DUF2946 domain-containing protein</fullName>
    </recommendedName>
</protein>
<dbReference type="RefSeq" id="WP_345222775.1">
    <property type="nucleotide sequence ID" value="NZ_BAABHA010000002.1"/>
</dbReference>